<dbReference type="Pfam" id="PF00356">
    <property type="entry name" value="LacI"/>
    <property type="match status" value="1"/>
</dbReference>
<dbReference type="Proteomes" id="UP000733611">
    <property type="component" value="Unassembled WGS sequence"/>
</dbReference>
<gene>
    <name evidence="5" type="ORF">H9847_10500</name>
</gene>
<evidence type="ECO:0000256" key="3">
    <source>
        <dbReference type="ARBA" id="ARBA00023163"/>
    </source>
</evidence>
<dbReference type="InterPro" id="IPR010982">
    <property type="entry name" value="Lambda_DNA-bd_dom_sf"/>
</dbReference>
<dbReference type="GO" id="GO:0003700">
    <property type="term" value="F:DNA-binding transcription factor activity"/>
    <property type="evidence" value="ECO:0007669"/>
    <property type="project" value="TreeGrafter"/>
</dbReference>
<dbReference type="EMBL" id="JAHLFE010000216">
    <property type="protein sequence ID" value="MBU3845271.1"/>
    <property type="molecule type" value="Genomic_DNA"/>
</dbReference>
<evidence type="ECO:0000313" key="6">
    <source>
        <dbReference type="Proteomes" id="UP000733611"/>
    </source>
</evidence>
<evidence type="ECO:0000256" key="1">
    <source>
        <dbReference type="ARBA" id="ARBA00023015"/>
    </source>
</evidence>
<dbReference type="SUPFAM" id="SSF47413">
    <property type="entry name" value="lambda repressor-like DNA-binding domains"/>
    <property type="match status" value="1"/>
</dbReference>
<reference evidence="5" key="1">
    <citation type="journal article" date="2021" name="PeerJ">
        <title>Extensive microbial diversity within the chicken gut microbiome revealed by metagenomics and culture.</title>
        <authorList>
            <person name="Gilroy R."/>
            <person name="Ravi A."/>
            <person name="Getino M."/>
            <person name="Pursley I."/>
            <person name="Horton D.L."/>
            <person name="Alikhan N.F."/>
            <person name="Baker D."/>
            <person name="Gharbi K."/>
            <person name="Hall N."/>
            <person name="Watson M."/>
            <person name="Adriaenssens E.M."/>
            <person name="Foster-Nyarko E."/>
            <person name="Jarju S."/>
            <person name="Secka A."/>
            <person name="Antonio M."/>
            <person name="Oren A."/>
            <person name="Chaudhuri R.R."/>
            <person name="La Ragione R."/>
            <person name="Hildebrand F."/>
            <person name="Pallen M.J."/>
        </authorList>
    </citation>
    <scope>NUCLEOTIDE SEQUENCE</scope>
    <source>
        <strain evidence="5">378</strain>
    </source>
</reference>
<dbReference type="CDD" id="cd01392">
    <property type="entry name" value="HTH_LacI"/>
    <property type="match status" value="1"/>
</dbReference>
<keyword evidence="1" id="KW-0805">Transcription regulation</keyword>
<proteinExistence type="predicted"/>
<comment type="caution">
    <text evidence="5">The sequence shown here is derived from an EMBL/GenBank/DDBJ whole genome shotgun (WGS) entry which is preliminary data.</text>
</comment>
<dbReference type="PANTHER" id="PTHR30146">
    <property type="entry name" value="LACI-RELATED TRANSCRIPTIONAL REPRESSOR"/>
    <property type="match status" value="1"/>
</dbReference>
<dbReference type="PROSITE" id="PS50932">
    <property type="entry name" value="HTH_LACI_2"/>
    <property type="match status" value="1"/>
</dbReference>
<dbReference type="SUPFAM" id="SSF53822">
    <property type="entry name" value="Periplasmic binding protein-like I"/>
    <property type="match status" value="1"/>
</dbReference>
<dbReference type="PANTHER" id="PTHR30146:SF109">
    <property type="entry name" value="HTH-TYPE TRANSCRIPTIONAL REGULATOR GALS"/>
    <property type="match status" value="1"/>
</dbReference>
<keyword evidence="2" id="KW-0238">DNA-binding</keyword>
<dbReference type="InterPro" id="IPR000843">
    <property type="entry name" value="HTH_LacI"/>
</dbReference>
<dbReference type="SMART" id="SM00354">
    <property type="entry name" value="HTH_LACI"/>
    <property type="match status" value="1"/>
</dbReference>
<evidence type="ECO:0000313" key="5">
    <source>
        <dbReference type="EMBL" id="MBU3845271.1"/>
    </source>
</evidence>
<evidence type="ECO:0000259" key="4">
    <source>
        <dbReference type="PROSITE" id="PS50932"/>
    </source>
</evidence>
<dbReference type="Pfam" id="PF13377">
    <property type="entry name" value="Peripla_BP_3"/>
    <property type="match status" value="1"/>
</dbReference>
<dbReference type="Gene3D" id="3.40.50.2300">
    <property type="match status" value="2"/>
</dbReference>
<dbReference type="CDD" id="cd06267">
    <property type="entry name" value="PBP1_LacI_sugar_binding-like"/>
    <property type="match status" value="1"/>
</dbReference>
<organism evidence="5 6">
    <name type="scientific">Candidatus Anaerobiospirillum pullicola</name>
    <dbReference type="NCBI Taxonomy" id="2838451"/>
    <lineage>
        <taxon>Bacteria</taxon>
        <taxon>Pseudomonadati</taxon>
        <taxon>Pseudomonadota</taxon>
        <taxon>Gammaproteobacteria</taxon>
        <taxon>Aeromonadales</taxon>
        <taxon>Succinivibrionaceae</taxon>
        <taxon>Anaerobiospirillum</taxon>
    </lineage>
</organism>
<keyword evidence="3" id="KW-0804">Transcription</keyword>
<feature type="domain" description="HTH lacI-type" evidence="4">
    <location>
        <begin position="2"/>
        <end position="56"/>
    </location>
</feature>
<dbReference type="InterPro" id="IPR046335">
    <property type="entry name" value="LacI/GalR-like_sensor"/>
</dbReference>
<evidence type="ECO:0000256" key="2">
    <source>
        <dbReference type="ARBA" id="ARBA00023125"/>
    </source>
</evidence>
<accession>A0A948THR7</accession>
<dbReference type="InterPro" id="IPR028082">
    <property type="entry name" value="Peripla_BP_I"/>
</dbReference>
<protein>
    <submittedName>
        <fullName evidence="5">LacI family transcriptional regulator</fullName>
    </submittedName>
</protein>
<dbReference type="Gene3D" id="1.10.260.40">
    <property type="entry name" value="lambda repressor-like DNA-binding domains"/>
    <property type="match status" value="1"/>
</dbReference>
<sequence length="324" mass="35978">MAKIVQIAQEIGVSAATVSRALSRPEMVARATRERVLKKARELGLEIPGTAAAFYQDPQQPPHKVIGVVIADLTNDFSSGILKAITNLAEQDGVQVMLGVTNESVSTERKIFAEFNQYNLMGVIAMPVGSSAVPLIECRNIVAVDRLFIGRETKSVLLNNAKAVQLAYEHLKSKNHKHIAYISGRSSLYTFRERLQTARSFADMECIELDALEYNDLYTRAFELTNILLSRPESQRPTAILTSNNAITSGVAYSLTLRNVPMPEKMAFVSIGDPEWCRFFPTPITTVKIPEDELGIAAYEMIKHPEQPVKQRIIEPMLLVRSSS</sequence>
<dbReference type="GO" id="GO:0000976">
    <property type="term" value="F:transcription cis-regulatory region binding"/>
    <property type="evidence" value="ECO:0007669"/>
    <property type="project" value="TreeGrafter"/>
</dbReference>
<reference evidence="5" key="2">
    <citation type="submission" date="2021-04" db="EMBL/GenBank/DDBJ databases">
        <authorList>
            <person name="Gilroy R."/>
        </authorList>
    </citation>
    <scope>NUCLEOTIDE SEQUENCE</scope>
    <source>
        <strain evidence="5">378</strain>
    </source>
</reference>
<dbReference type="AlphaFoldDB" id="A0A948THR7"/>
<name>A0A948THR7_9GAMM</name>